<organism evidence="2 3">
    <name type="scientific">Reyranella soli</name>
    <dbReference type="NCBI Taxonomy" id="1230389"/>
    <lineage>
        <taxon>Bacteria</taxon>
        <taxon>Pseudomonadati</taxon>
        <taxon>Pseudomonadota</taxon>
        <taxon>Alphaproteobacteria</taxon>
        <taxon>Hyphomicrobiales</taxon>
        <taxon>Reyranellaceae</taxon>
        <taxon>Reyranella</taxon>
    </lineage>
</organism>
<comment type="caution">
    <text evidence="2">The sequence shown here is derived from an EMBL/GenBank/DDBJ whole genome shotgun (WGS) entry which is preliminary data.</text>
</comment>
<gene>
    <name evidence="2" type="ORF">RSO01_07060</name>
</gene>
<reference evidence="2 3" key="1">
    <citation type="submission" date="2019-07" db="EMBL/GenBank/DDBJ databases">
        <title>Whole genome shotgun sequence of Reyranella soli NBRC 108950.</title>
        <authorList>
            <person name="Hosoyama A."/>
            <person name="Uohara A."/>
            <person name="Ohji S."/>
            <person name="Ichikawa N."/>
        </authorList>
    </citation>
    <scope>NUCLEOTIDE SEQUENCE [LARGE SCALE GENOMIC DNA]</scope>
    <source>
        <strain evidence="2 3">NBRC 108950</strain>
    </source>
</reference>
<dbReference type="Proteomes" id="UP000321058">
    <property type="component" value="Unassembled WGS sequence"/>
</dbReference>
<name>A0A512N3G7_9HYPH</name>
<dbReference type="RefSeq" id="WP_147146280.1">
    <property type="nucleotide sequence ID" value="NZ_BKAJ01000012.1"/>
</dbReference>
<feature type="compositionally biased region" description="Basic and acidic residues" evidence="1">
    <location>
        <begin position="57"/>
        <end position="67"/>
    </location>
</feature>
<dbReference type="EMBL" id="BKAJ01000012">
    <property type="protein sequence ID" value="GEP53540.1"/>
    <property type="molecule type" value="Genomic_DNA"/>
</dbReference>
<protein>
    <submittedName>
        <fullName evidence="2">Uncharacterized protein</fullName>
    </submittedName>
</protein>
<sequence length="174" mass="18555">MTLLIVLSKALAITAILGGCASRTPPEAARIHGIAASDAPAIDACWRKVLASPQHQALRDRMGDHADSPTAAMKSNPAKATPQDAALLRSLQQEYLAPCRKMALASAAKVHPAIVAILTDSYARADANTAQLVDRDITWGEYVSENQAIVTHRRAELLAAGEAMQRDQQSPPSR</sequence>
<accession>A0A512N3G7</accession>
<evidence type="ECO:0000313" key="2">
    <source>
        <dbReference type="EMBL" id="GEP53540.1"/>
    </source>
</evidence>
<feature type="region of interest" description="Disordered" evidence="1">
    <location>
        <begin position="57"/>
        <end position="80"/>
    </location>
</feature>
<keyword evidence="3" id="KW-1185">Reference proteome</keyword>
<proteinExistence type="predicted"/>
<evidence type="ECO:0000256" key="1">
    <source>
        <dbReference type="SAM" id="MobiDB-lite"/>
    </source>
</evidence>
<dbReference type="OrthoDB" id="9827957at2"/>
<dbReference type="AlphaFoldDB" id="A0A512N3G7"/>
<evidence type="ECO:0000313" key="3">
    <source>
        <dbReference type="Proteomes" id="UP000321058"/>
    </source>
</evidence>